<feature type="region of interest" description="Disordered" evidence="1">
    <location>
        <begin position="274"/>
        <end position="305"/>
    </location>
</feature>
<dbReference type="InterPro" id="IPR012337">
    <property type="entry name" value="RNaseH-like_sf"/>
</dbReference>
<dbReference type="PANTHER" id="PTHR37984">
    <property type="entry name" value="PROTEIN CBG26694"/>
    <property type="match status" value="1"/>
</dbReference>
<dbReference type="PROSITE" id="PS50994">
    <property type="entry name" value="INTEGRASE"/>
    <property type="match status" value="1"/>
</dbReference>
<evidence type="ECO:0000259" key="2">
    <source>
        <dbReference type="PROSITE" id="PS50994"/>
    </source>
</evidence>
<evidence type="ECO:0000313" key="3">
    <source>
        <dbReference type="EnsemblMetazoa" id="XP_020911108.1"/>
    </source>
</evidence>
<dbReference type="InterPro" id="IPR001584">
    <property type="entry name" value="Integrase_cat-core"/>
</dbReference>
<protein>
    <recommendedName>
        <fullName evidence="2">Integrase catalytic domain-containing protein</fullName>
    </recommendedName>
</protein>
<dbReference type="AlphaFoldDB" id="A0A913XWX7"/>
<dbReference type="PANTHER" id="PTHR37984:SF8">
    <property type="entry name" value="CCHC-TYPE DOMAIN-CONTAINING PROTEIN"/>
    <property type="match status" value="1"/>
</dbReference>
<dbReference type="InterPro" id="IPR036397">
    <property type="entry name" value="RNaseH_sf"/>
</dbReference>
<evidence type="ECO:0000313" key="4">
    <source>
        <dbReference type="Proteomes" id="UP000887567"/>
    </source>
</evidence>
<sequence>MTHPIPQLPWQSVASDCVEVKGQHYVVITDLYSDYIEIAELKDETTATLVKQMKPIFATHGTPAVLTTDNGPNYASKEFKNFTIEWDIQHITISPHHHKSNGKAEAAVKTAKKIIKRAKKTGQDLWKGLLEWRNAITPGMNTSPAQRLMSRRTRTFLPCATNMYKPEVQTSVVPQIITKRRKAKLHHDKGAKELPKLIVGQPVMVKVTPQQPRSEWKVGTVKHEAATPRSYIVEVEGRKYKRNRIHLKDTMISSQHTSQPPAPSQETLLAETLNQDTPDKSTTDNTKSPKSSTATESTTASTDSSTICTRAGRLVKAPNRLNL</sequence>
<dbReference type="Pfam" id="PF00665">
    <property type="entry name" value="rve"/>
    <property type="match status" value="1"/>
</dbReference>
<dbReference type="RefSeq" id="XP_020911108.1">
    <property type="nucleotide sequence ID" value="XM_021055449.1"/>
</dbReference>
<dbReference type="GO" id="GO:0003676">
    <property type="term" value="F:nucleic acid binding"/>
    <property type="evidence" value="ECO:0007669"/>
    <property type="project" value="InterPro"/>
</dbReference>
<dbReference type="SUPFAM" id="SSF53098">
    <property type="entry name" value="Ribonuclease H-like"/>
    <property type="match status" value="1"/>
</dbReference>
<dbReference type="Gene3D" id="3.30.420.10">
    <property type="entry name" value="Ribonuclease H-like superfamily/Ribonuclease H"/>
    <property type="match status" value="1"/>
</dbReference>
<feature type="compositionally biased region" description="Low complexity" evidence="1">
    <location>
        <begin position="286"/>
        <end position="305"/>
    </location>
</feature>
<feature type="domain" description="Integrase catalytic" evidence="2">
    <location>
        <begin position="5"/>
        <end position="166"/>
    </location>
</feature>
<organism evidence="3 4">
    <name type="scientific">Exaiptasia diaphana</name>
    <name type="common">Tropical sea anemone</name>
    <name type="synonym">Aiptasia pulchella</name>
    <dbReference type="NCBI Taxonomy" id="2652724"/>
    <lineage>
        <taxon>Eukaryota</taxon>
        <taxon>Metazoa</taxon>
        <taxon>Cnidaria</taxon>
        <taxon>Anthozoa</taxon>
        <taxon>Hexacorallia</taxon>
        <taxon>Actiniaria</taxon>
        <taxon>Aiptasiidae</taxon>
        <taxon>Exaiptasia</taxon>
    </lineage>
</organism>
<dbReference type="Proteomes" id="UP000887567">
    <property type="component" value="Unplaced"/>
</dbReference>
<keyword evidence="4" id="KW-1185">Reference proteome</keyword>
<dbReference type="OMA" id="TICTRAG"/>
<evidence type="ECO:0000256" key="1">
    <source>
        <dbReference type="SAM" id="MobiDB-lite"/>
    </source>
</evidence>
<dbReference type="GO" id="GO:0015074">
    <property type="term" value="P:DNA integration"/>
    <property type="evidence" value="ECO:0007669"/>
    <property type="project" value="InterPro"/>
</dbReference>
<name>A0A913XWX7_EXADI</name>
<accession>A0A913XWX7</accession>
<dbReference type="GeneID" id="110248887"/>
<dbReference type="KEGG" id="epa:110248887"/>
<proteinExistence type="predicted"/>
<reference evidence="3" key="1">
    <citation type="submission" date="2022-11" db="UniProtKB">
        <authorList>
            <consortium name="EnsemblMetazoa"/>
        </authorList>
    </citation>
    <scope>IDENTIFICATION</scope>
</reference>
<dbReference type="EnsemblMetazoa" id="XM_021055449.1">
    <property type="protein sequence ID" value="XP_020911108.1"/>
    <property type="gene ID" value="LOC110248887"/>
</dbReference>
<dbReference type="InterPro" id="IPR050951">
    <property type="entry name" value="Retrovirus_Pol_polyprotein"/>
</dbReference>
<dbReference type="FunFam" id="3.30.420.10:FF:000063">
    <property type="entry name" value="Retrovirus-related Pol polyprotein from transposon 297-like Protein"/>
    <property type="match status" value="1"/>
</dbReference>
<dbReference type="OrthoDB" id="5966261at2759"/>